<dbReference type="AlphaFoldDB" id="A0A316F7R2"/>
<dbReference type="EMBL" id="QGGR01000019">
    <property type="protein sequence ID" value="PWK40472.1"/>
    <property type="molecule type" value="Genomic_DNA"/>
</dbReference>
<dbReference type="Proteomes" id="UP000245697">
    <property type="component" value="Unassembled WGS sequence"/>
</dbReference>
<name>A0A316F7R2_9ACTN</name>
<accession>A0A316F7R2</accession>
<gene>
    <name evidence="1" type="ORF">BC793_11980</name>
</gene>
<organism evidence="1 2">
    <name type="scientific">Actinoplanes xinjiangensis</name>
    <dbReference type="NCBI Taxonomy" id="512350"/>
    <lineage>
        <taxon>Bacteria</taxon>
        <taxon>Bacillati</taxon>
        <taxon>Actinomycetota</taxon>
        <taxon>Actinomycetes</taxon>
        <taxon>Micromonosporales</taxon>
        <taxon>Micromonosporaceae</taxon>
        <taxon>Actinoplanes</taxon>
    </lineage>
</organism>
<sequence length="161" mass="17769">MADVAIGGSRNAAVKVAGSLNSMVDIVHAASRLTGLPELAEVRKVWFSDWYDGPVTGVALYEGREYWFVMVTNDDGGGGHWDFEPRVYVLHRLTGEQLAQAWDMHRSFAKAGFPGCLHSPPCTVADAAIDGEMREALRDRWPPESEDDYKNGPVAGWFRDA</sequence>
<evidence type="ECO:0000313" key="2">
    <source>
        <dbReference type="Proteomes" id="UP000245697"/>
    </source>
</evidence>
<evidence type="ECO:0000313" key="1">
    <source>
        <dbReference type="EMBL" id="PWK40472.1"/>
    </source>
</evidence>
<comment type="caution">
    <text evidence="1">The sequence shown here is derived from an EMBL/GenBank/DDBJ whole genome shotgun (WGS) entry which is preliminary data.</text>
</comment>
<proteinExistence type="predicted"/>
<keyword evidence="2" id="KW-1185">Reference proteome</keyword>
<reference evidence="1 2" key="1">
    <citation type="submission" date="2018-05" db="EMBL/GenBank/DDBJ databases">
        <title>Genomic Encyclopedia of Archaeal and Bacterial Type Strains, Phase II (KMG-II): from individual species to whole genera.</title>
        <authorList>
            <person name="Goeker M."/>
        </authorList>
    </citation>
    <scope>NUCLEOTIDE SEQUENCE [LARGE SCALE GENOMIC DNA]</scope>
    <source>
        <strain evidence="1 2">DSM 45184</strain>
    </source>
</reference>
<protein>
    <submittedName>
        <fullName evidence="1">Uncharacterized protein</fullName>
    </submittedName>
</protein>